<reference evidence="2" key="1">
    <citation type="submission" date="2021-07" db="EMBL/GenBank/DDBJ databases">
        <authorList>
            <person name="Branca A.L. A."/>
        </authorList>
    </citation>
    <scope>NUCLEOTIDE SEQUENCE</scope>
</reference>
<evidence type="ECO:0000256" key="1">
    <source>
        <dbReference type="SAM" id="SignalP"/>
    </source>
</evidence>
<protein>
    <submittedName>
        <fullName evidence="2">Uncharacterized protein</fullName>
    </submittedName>
</protein>
<dbReference type="AlphaFoldDB" id="A0A9W4NPA1"/>
<dbReference type="Proteomes" id="UP001152592">
    <property type="component" value="Unassembled WGS sequence"/>
</dbReference>
<accession>A0A9W4NPA1</accession>
<evidence type="ECO:0000313" key="3">
    <source>
        <dbReference type="Proteomes" id="UP001152592"/>
    </source>
</evidence>
<organism evidence="2 3">
    <name type="scientific">Penicillium salamii</name>
    <dbReference type="NCBI Taxonomy" id="1612424"/>
    <lineage>
        <taxon>Eukaryota</taxon>
        <taxon>Fungi</taxon>
        <taxon>Dikarya</taxon>
        <taxon>Ascomycota</taxon>
        <taxon>Pezizomycotina</taxon>
        <taxon>Eurotiomycetes</taxon>
        <taxon>Eurotiomycetidae</taxon>
        <taxon>Eurotiales</taxon>
        <taxon>Aspergillaceae</taxon>
        <taxon>Penicillium</taxon>
    </lineage>
</organism>
<keyword evidence="1" id="KW-0732">Signal</keyword>
<name>A0A9W4NPA1_9EURO</name>
<proteinExistence type="predicted"/>
<dbReference type="OrthoDB" id="9998495at2759"/>
<gene>
    <name evidence="2" type="ORF">PSALAMII_LOCUS6975</name>
</gene>
<comment type="caution">
    <text evidence="2">The sequence shown here is derived from an EMBL/GenBank/DDBJ whole genome shotgun (WGS) entry which is preliminary data.</text>
</comment>
<dbReference type="EMBL" id="CAJVPD010000248">
    <property type="protein sequence ID" value="CAG8394181.1"/>
    <property type="molecule type" value="Genomic_DNA"/>
</dbReference>
<evidence type="ECO:0000313" key="2">
    <source>
        <dbReference type="EMBL" id="CAG8394181.1"/>
    </source>
</evidence>
<feature type="chain" id="PRO_5040982206" evidence="1">
    <location>
        <begin position="18"/>
        <end position="96"/>
    </location>
</feature>
<feature type="signal peptide" evidence="1">
    <location>
        <begin position="1"/>
        <end position="17"/>
    </location>
</feature>
<sequence length="96" mass="10066">MKLSLFVLLSTAAMGLAATCSGAKQCQCLFEDGSHCCAYGMNAQTGDDYDCTRLCTGASRLLQSGENTPTKCNAGGKFSCASIFTIQGRTPCYNNA</sequence>